<dbReference type="InterPro" id="IPR006561">
    <property type="entry name" value="DZF_dom"/>
</dbReference>
<evidence type="ECO:0000259" key="4">
    <source>
        <dbReference type="PROSITE" id="PS51703"/>
    </source>
</evidence>
<feature type="domain" description="DRBM" evidence="3">
    <location>
        <begin position="269"/>
        <end position="335"/>
    </location>
</feature>
<dbReference type="SMART" id="SM00358">
    <property type="entry name" value="DSRM"/>
    <property type="match status" value="2"/>
</dbReference>
<sequence length="351" mass="37795">MGAGEALRRVLECLASGILMADGPGIYDPCEKDPTDAIGHLNQQQREDITSSAQHALRLSAFGQLHKVLGMDPLPSKMPKKPCSDTPIDYTVQIPPSTAYAPPMKRPIEEEEGPDDKSPNKKKKKLQKKSAEEKAEPQQVMNALMRLNQLKPGLQYKLISQTGPVHVPVFTMAVEVDGKTFEASGPSKRTAKLHVAVKVLQDMGLPTGVEVKSAEPAVKLEEAVVSITAEEVKPAATSTESSTAATGAAGVSSESTETARQQGPILTKHGKNPVMELNEKRRCLKYELISETGGSHDKRFVMEVEIDGQKFQGTGSNKKVAKAYAALAALEKLFPEGSVPEPAKKKKGPPM</sequence>
<feature type="region of interest" description="Disordered" evidence="2">
    <location>
        <begin position="234"/>
        <end position="270"/>
    </location>
</feature>
<protein>
    <submittedName>
        <fullName evidence="5">Interleukin enhancer-binding factor 3</fullName>
    </submittedName>
</protein>
<dbReference type="PANTHER" id="PTHR45762:SF4">
    <property type="entry name" value="INTERLEUKIN ENHANCER-BINDING FACTOR 3"/>
    <property type="match status" value="1"/>
</dbReference>
<dbReference type="InterPro" id="IPR014720">
    <property type="entry name" value="dsRBD_dom"/>
</dbReference>
<dbReference type="SUPFAM" id="SSF54768">
    <property type="entry name" value="dsRNA-binding domain-like"/>
    <property type="match status" value="2"/>
</dbReference>
<dbReference type="PANTHER" id="PTHR45762">
    <property type="entry name" value="ZINC FINGER RNA-BINDING PROTEIN"/>
    <property type="match status" value="1"/>
</dbReference>
<name>A0ABV0TPJ0_9TELE</name>
<dbReference type="PROSITE" id="PS51703">
    <property type="entry name" value="DZF"/>
    <property type="match status" value="1"/>
</dbReference>
<dbReference type="Pfam" id="PF20965">
    <property type="entry name" value="DZF_C"/>
    <property type="match status" value="1"/>
</dbReference>
<evidence type="ECO:0000259" key="3">
    <source>
        <dbReference type="PROSITE" id="PS50137"/>
    </source>
</evidence>
<feature type="region of interest" description="Disordered" evidence="2">
    <location>
        <begin position="92"/>
        <end position="138"/>
    </location>
</feature>
<evidence type="ECO:0000313" key="6">
    <source>
        <dbReference type="Proteomes" id="UP001482620"/>
    </source>
</evidence>
<comment type="caution">
    <text evidence="5">The sequence shown here is derived from an EMBL/GenBank/DDBJ whole genome shotgun (WGS) entry which is preliminary data.</text>
</comment>
<dbReference type="Pfam" id="PF00035">
    <property type="entry name" value="dsrm"/>
    <property type="match status" value="2"/>
</dbReference>
<evidence type="ECO:0000256" key="2">
    <source>
        <dbReference type="SAM" id="MobiDB-lite"/>
    </source>
</evidence>
<feature type="domain" description="DRBM" evidence="3">
    <location>
        <begin position="136"/>
        <end position="205"/>
    </location>
</feature>
<feature type="domain" description="DZF" evidence="4">
    <location>
        <begin position="1"/>
        <end position="112"/>
    </location>
</feature>
<dbReference type="EMBL" id="JAHRIQ010041475">
    <property type="protein sequence ID" value="MEQ2234827.1"/>
    <property type="molecule type" value="Genomic_DNA"/>
</dbReference>
<organism evidence="5 6">
    <name type="scientific">Ilyodon furcidens</name>
    <name type="common">goldbreast splitfin</name>
    <dbReference type="NCBI Taxonomy" id="33524"/>
    <lineage>
        <taxon>Eukaryota</taxon>
        <taxon>Metazoa</taxon>
        <taxon>Chordata</taxon>
        <taxon>Craniata</taxon>
        <taxon>Vertebrata</taxon>
        <taxon>Euteleostomi</taxon>
        <taxon>Actinopterygii</taxon>
        <taxon>Neopterygii</taxon>
        <taxon>Teleostei</taxon>
        <taxon>Neoteleostei</taxon>
        <taxon>Acanthomorphata</taxon>
        <taxon>Ovalentaria</taxon>
        <taxon>Atherinomorphae</taxon>
        <taxon>Cyprinodontiformes</taxon>
        <taxon>Goodeidae</taxon>
        <taxon>Ilyodon</taxon>
    </lineage>
</organism>
<keyword evidence="1" id="KW-0694">RNA-binding</keyword>
<dbReference type="SMART" id="SM00572">
    <property type="entry name" value="DZF"/>
    <property type="match status" value="1"/>
</dbReference>
<keyword evidence="6" id="KW-1185">Reference proteome</keyword>
<reference evidence="5 6" key="1">
    <citation type="submission" date="2021-06" db="EMBL/GenBank/DDBJ databases">
        <authorList>
            <person name="Palmer J.M."/>
        </authorList>
    </citation>
    <scope>NUCLEOTIDE SEQUENCE [LARGE SCALE GENOMIC DNA]</scope>
    <source>
        <strain evidence="6">if_2019</strain>
        <tissue evidence="5">Muscle</tissue>
    </source>
</reference>
<feature type="compositionally biased region" description="Low complexity" evidence="2">
    <location>
        <begin position="235"/>
        <end position="256"/>
    </location>
</feature>
<dbReference type="Gene3D" id="3.30.160.20">
    <property type="match status" value="2"/>
</dbReference>
<accession>A0ABV0TPJ0</accession>
<dbReference type="InterPro" id="IPR049402">
    <property type="entry name" value="DZF_dom_C"/>
</dbReference>
<feature type="non-terminal residue" evidence="5">
    <location>
        <position position="351"/>
    </location>
</feature>
<evidence type="ECO:0000256" key="1">
    <source>
        <dbReference type="PROSITE-ProRule" id="PRU00266"/>
    </source>
</evidence>
<dbReference type="PROSITE" id="PS50137">
    <property type="entry name" value="DS_RBD"/>
    <property type="match status" value="2"/>
</dbReference>
<dbReference type="Gene3D" id="1.10.1410.40">
    <property type="match status" value="1"/>
</dbReference>
<proteinExistence type="predicted"/>
<dbReference type="Proteomes" id="UP001482620">
    <property type="component" value="Unassembled WGS sequence"/>
</dbReference>
<evidence type="ECO:0000313" key="5">
    <source>
        <dbReference type="EMBL" id="MEQ2234827.1"/>
    </source>
</evidence>
<gene>
    <name evidence="5" type="primary">ILF3</name>
    <name evidence="5" type="ORF">ILYODFUR_035386</name>
</gene>